<dbReference type="InterPro" id="IPR019615">
    <property type="entry name" value="DUF2487"/>
</dbReference>
<proteinExistence type="predicted"/>
<gene>
    <name evidence="1" type="primary">ypiF</name>
    <name evidence="1" type="ORF">GCM10007096_13100</name>
</gene>
<dbReference type="RefSeq" id="WP_188496600.1">
    <property type="nucleotide sequence ID" value="NZ_BMFV01000007.1"/>
</dbReference>
<keyword evidence="2" id="KW-1185">Reference proteome</keyword>
<accession>A0A8J3EM35</accession>
<name>A0A8J3EM35_9BACL</name>
<dbReference type="Proteomes" id="UP000656813">
    <property type="component" value="Unassembled WGS sequence"/>
</dbReference>
<dbReference type="EMBL" id="BMFV01000007">
    <property type="protein sequence ID" value="GGH78930.1"/>
    <property type="molecule type" value="Genomic_DNA"/>
</dbReference>
<dbReference type="AlphaFoldDB" id="A0A8J3EM35"/>
<evidence type="ECO:0008006" key="3">
    <source>
        <dbReference type="Google" id="ProtNLM"/>
    </source>
</evidence>
<sequence>MKWRAKDIERFLEEKQYVDTIIVPLIPLNWDEGMLATVREGEYVQILGDEIERQLKGRVVLNPAFTYFKEEALEERMKRLETWKNGMINGGGKFVYFVTSDVDWKAYESQLEHLIWLPAVPLEHMDERHRNDFVAETVGSVMKTITGQWIS</sequence>
<evidence type="ECO:0000313" key="1">
    <source>
        <dbReference type="EMBL" id="GGH78930.1"/>
    </source>
</evidence>
<dbReference type="Pfam" id="PF10673">
    <property type="entry name" value="DUF2487"/>
    <property type="match status" value="1"/>
</dbReference>
<protein>
    <recommendedName>
        <fullName evidence="3">DUF2487 family protein</fullName>
    </recommendedName>
</protein>
<comment type="caution">
    <text evidence="1">The sequence shown here is derived from an EMBL/GenBank/DDBJ whole genome shotgun (WGS) entry which is preliminary data.</text>
</comment>
<reference evidence="1" key="2">
    <citation type="submission" date="2020-09" db="EMBL/GenBank/DDBJ databases">
        <authorList>
            <person name="Sun Q."/>
            <person name="Zhou Y."/>
        </authorList>
    </citation>
    <scope>NUCLEOTIDE SEQUENCE</scope>
    <source>
        <strain evidence="1">CGMCC 1.12777</strain>
    </source>
</reference>
<organism evidence="1 2">
    <name type="scientific">Pullulanibacillus pueri</name>
    <dbReference type="NCBI Taxonomy" id="1437324"/>
    <lineage>
        <taxon>Bacteria</taxon>
        <taxon>Bacillati</taxon>
        <taxon>Bacillota</taxon>
        <taxon>Bacilli</taxon>
        <taxon>Bacillales</taxon>
        <taxon>Sporolactobacillaceae</taxon>
        <taxon>Pullulanibacillus</taxon>
    </lineage>
</organism>
<evidence type="ECO:0000313" key="2">
    <source>
        <dbReference type="Proteomes" id="UP000656813"/>
    </source>
</evidence>
<reference evidence="1" key="1">
    <citation type="journal article" date="2014" name="Int. J. Syst. Evol. Microbiol.">
        <title>Complete genome sequence of Corynebacterium casei LMG S-19264T (=DSM 44701T), isolated from a smear-ripened cheese.</title>
        <authorList>
            <consortium name="US DOE Joint Genome Institute (JGI-PGF)"/>
            <person name="Walter F."/>
            <person name="Albersmeier A."/>
            <person name="Kalinowski J."/>
            <person name="Ruckert C."/>
        </authorList>
    </citation>
    <scope>NUCLEOTIDE SEQUENCE</scope>
    <source>
        <strain evidence="1">CGMCC 1.12777</strain>
    </source>
</reference>